<evidence type="ECO:0000259" key="12">
    <source>
        <dbReference type="Pfam" id="PF02602"/>
    </source>
</evidence>
<keyword evidence="6" id="KW-0627">Porphyrin biosynthesis</keyword>
<evidence type="ECO:0000256" key="3">
    <source>
        <dbReference type="ARBA" id="ARBA00013109"/>
    </source>
</evidence>
<accession>A0A1B6KYP7</accession>
<proteinExistence type="inferred from homology"/>
<evidence type="ECO:0000256" key="2">
    <source>
        <dbReference type="ARBA" id="ARBA00008133"/>
    </source>
</evidence>
<gene>
    <name evidence="13" type="ORF">g.14414</name>
</gene>
<dbReference type="GO" id="GO:0006785">
    <property type="term" value="P:heme B biosynthetic process"/>
    <property type="evidence" value="ECO:0007669"/>
    <property type="project" value="UniProtKB-ARBA"/>
</dbReference>
<dbReference type="CDD" id="cd06578">
    <property type="entry name" value="HemD"/>
    <property type="match status" value="1"/>
</dbReference>
<evidence type="ECO:0000256" key="4">
    <source>
        <dbReference type="ARBA" id="ARBA00023133"/>
    </source>
</evidence>
<evidence type="ECO:0000256" key="8">
    <source>
        <dbReference type="ARBA" id="ARBA00032649"/>
    </source>
</evidence>
<dbReference type="InterPro" id="IPR003754">
    <property type="entry name" value="4pyrrol_synth_uPrphyn_synth"/>
</dbReference>
<evidence type="ECO:0000256" key="11">
    <source>
        <dbReference type="ARBA" id="ARBA00060039"/>
    </source>
</evidence>
<comment type="pathway">
    <text evidence="1">Porphyrin-containing compound metabolism; protoporphyrin-IX biosynthesis; coproporphyrinogen-III from 5-aminolevulinate: step 3/4.</text>
</comment>
<dbReference type="GO" id="GO:0004852">
    <property type="term" value="F:uroporphyrinogen-III synthase activity"/>
    <property type="evidence" value="ECO:0007669"/>
    <property type="project" value="UniProtKB-EC"/>
</dbReference>
<evidence type="ECO:0000256" key="1">
    <source>
        <dbReference type="ARBA" id="ARBA00004772"/>
    </source>
</evidence>
<dbReference type="AlphaFoldDB" id="A0A1B6KYP7"/>
<dbReference type="Pfam" id="PF02602">
    <property type="entry name" value="HEM4"/>
    <property type="match status" value="1"/>
</dbReference>
<comment type="catalytic activity">
    <reaction evidence="10">
        <text>hydroxymethylbilane = uroporphyrinogen III + H2O</text>
        <dbReference type="Rhea" id="RHEA:18965"/>
        <dbReference type="ChEBI" id="CHEBI:15377"/>
        <dbReference type="ChEBI" id="CHEBI:57308"/>
        <dbReference type="ChEBI" id="CHEBI:57845"/>
        <dbReference type="EC" id="4.2.1.75"/>
    </reaction>
</comment>
<dbReference type="GO" id="GO:0006782">
    <property type="term" value="P:protoporphyrinogen IX biosynthetic process"/>
    <property type="evidence" value="ECO:0007669"/>
    <property type="project" value="UniProtKB-UniPathway"/>
</dbReference>
<dbReference type="FunFam" id="3.40.50.10090:FF:000003">
    <property type="entry name" value="uroporphyrinogen-III synthase"/>
    <property type="match status" value="1"/>
</dbReference>
<comment type="function">
    <text evidence="11">Catalyzes cyclization of the linear tetrapyrrole, hydroxymethylbilane, to the macrocyclic uroporphyrinogen III, the branch point for the various sub-pathways leading to the wide diversity of porphyrins. Porphyrins act as cofactors for a multitude of enzymes that perform a variety of processes within the cell such as methionine synthesis (vitamin B12) or oxygen transport (heme).</text>
</comment>
<keyword evidence="4" id="KW-0350">Heme biosynthesis</keyword>
<dbReference type="UniPathway" id="UPA00251">
    <property type="reaction ID" value="UER00320"/>
</dbReference>
<evidence type="ECO:0000256" key="9">
    <source>
        <dbReference type="ARBA" id="ARBA00040167"/>
    </source>
</evidence>
<comment type="similarity">
    <text evidence="2">Belongs to the uroporphyrinogen-III synthase family.</text>
</comment>
<evidence type="ECO:0000256" key="7">
    <source>
        <dbReference type="ARBA" id="ARBA00031702"/>
    </source>
</evidence>
<dbReference type="PANTHER" id="PTHR12390:SF0">
    <property type="entry name" value="UROPORPHYRINOGEN-III SYNTHASE"/>
    <property type="match status" value="1"/>
</dbReference>
<sequence length="225" mass="24681">MKNPKDVVFICKAISEETHQGSDSYCDELENKGFTTKMIPVLDFTYKNIDILKSKLSQPNLFSGIIFTSPRCVRAVINAVESAEQLDHRWRELQTYAVGEATARLVTENLKLNPEGSCAGNGFTLAPIILSNNPCKPLLLPCGNLKMDTLESLLTEGGVATEAVEVYETVPHPDLEATLSAALSQQIPSYIVYFSPSGIHNTYPLLRNSGLADCRTAELWLSSAQ</sequence>
<dbReference type="InterPro" id="IPR036108">
    <property type="entry name" value="4pyrrol_syn_uPrphyn_synt_sf"/>
</dbReference>
<dbReference type="PANTHER" id="PTHR12390">
    <property type="entry name" value="UROPORPHYRINOGEN III SYNTHASE"/>
    <property type="match status" value="1"/>
</dbReference>
<evidence type="ECO:0000256" key="5">
    <source>
        <dbReference type="ARBA" id="ARBA00023239"/>
    </source>
</evidence>
<name>A0A1B6KYP7_9HEMI</name>
<organism evidence="13">
    <name type="scientific">Graphocephala atropunctata</name>
    <dbReference type="NCBI Taxonomy" id="36148"/>
    <lineage>
        <taxon>Eukaryota</taxon>
        <taxon>Metazoa</taxon>
        <taxon>Ecdysozoa</taxon>
        <taxon>Arthropoda</taxon>
        <taxon>Hexapoda</taxon>
        <taxon>Insecta</taxon>
        <taxon>Pterygota</taxon>
        <taxon>Neoptera</taxon>
        <taxon>Paraneoptera</taxon>
        <taxon>Hemiptera</taxon>
        <taxon>Auchenorrhyncha</taxon>
        <taxon>Membracoidea</taxon>
        <taxon>Cicadellidae</taxon>
        <taxon>Cicadellinae</taxon>
        <taxon>Cicadellini</taxon>
        <taxon>Graphocephala</taxon>
    </lineage>
</organism>
<keyword evidence="5" id="KW-0456">Lyase</keyword>
<dbReference type="GO" id="GO:0006780">
    <property type="term" value="P:uroporphyrinogen III biosynthetic process"/>
    <property type="evidence" value="ECO:0007669"/>
    <property type="project" value="InterPro"/>
</dbReference>
<evidence type="ECO:0000313" key="13">
    <source>
        <dbReference type="EMBL" id="JAT16579.1"/>
    </source>
</evidence>
<dbReference type="InterPro" id="IPR039793">
    <property type="entry name" value="UROS/Hem4"/>
</dbReference>
<feature type="domain" description="Tetrapyrrole biosynthesis uroporphyrinogen III synthase" evidence="12">
    <location>
        <begin position="27"/>
        <end position="215"/>
    </location>
</feature>
<evidence type="ECO:0000256" key="6">
    <source>
        <dbReference type="ARBA" id="ARBA00023244"/>
    </source>
</evidence>
<protein>
    <recommendedName>
        <fullName evidence="9">Uroporphyrinogen-III synthase</fullName>
        <ecNumber evidence="3">4.2.1.75</ecNumber>
    </recommendedName>
    <alternativeName>
        <fullName evidence="8">Hydroxymethylbilane hydrolyase [cyclizing]</fullName>
    </alternativeName>
    <alternativeName>
        <fullName evidence="7">Uroporphyrinogen-III cosynthase</fullName>
    </alternativeName>
</protein>
<dbReference type="Gene3D" id="3.40.50.10090">
    <property type="match status" value="2"/>
</dbReference>
<dbReference type="EMBL" id="GEBQ01023398">
    <property type="protein sequence ID" value="JAT16579.1"/>
    <property type="molecule type" value="Transcribed_RNA"/>
</dbReference>
<dbReference type="EC" id="4.2.1.75" evidence="3"/>
<reference evidence="13" key="1">
    <citation type="submission" date="2015-11" db="EMBL/GenBank/DDBJ databases">
        <title>De novo transcriptome assembly of four potential Pierce s Disease insect vectors from Arizona vineyards.</title>
        <authorList>
            <person name="Tassone E.E."/>
        </authorList>
    </citation>
    <scope>NUCLEOTIDE SEQUENCE</scope>
</reference>
<dbReference type="GO" id="GO:0005829">
    <property type="term" value="C:cytosol"/>
    <property type="evidence" value="ECO:0007669"/>
    <property type="project" value="TreeGrafter"/>
</dbReference>
<dbReference type="SUPFAM" id="SSF69618">
    <property type="entry name" value="HemD-like"/>
    <property type="match status" value="1"/>
</dbReference>
<evidence type="ECO:0000256" key="10">
    <source>
        <dbReference type="ARBA" id="ARBA00048617"/>
    </source>
</evidence>